<reference evidence="1 3" key="1">
    <citation type="journal article" date="2011" name="Nature">
        <title>The Medicago genome provides insight into the evolution of rhizobial symbioses.</title>
        <authorList>
            <person name="Young N.D."/>
            <person name="Debelle F."/>
            <person name="Oldroyd G.E."/>
            <person name="Geurts R."/>
            <person name="Cannon S.B."/>
            <person name="Udvardi M.K."/>
            <person name="Benedito V.A."/>
            <person name="Mayer K.F."/>
            <person name="Gouzy J."/>
            <person name="Schoof H."/>
            <person name="Van de Peer Y."/>
            <person name="Proost S."/>
            <person name="Cook D.R."/>
            <person name="Meyers B.C."/>
            <person name="Spannagl M."/>
            <person name="Cheung F."/>
            <person name="De Mita S."/>
            <person name="Krishnakumar V."/>
            <person name="Gundlach H."/>
            <person name="Zhou S."/>
            <person name="Mudge J."/>
            <person name="Bharti A.K."/>
            <person name="Murray J.D."/>
            <person name="Naoumkina M.A."/>
            <person name="Rosen B."/>
            <person name="Silverstein K.A."/>
            <person name="Tang H."/>
            <person name="Rombauts S."/>
            <person name="Zhao P.X."/>
            <person name="Zhou P."/>
            <person name="Barbe V."/>
            <person name="Bardou P."/>
            <person name="Bechner M."/>
            <person name="Bellec A."/>
            <person name="Berger A."/>
            <person name="Berges H."/>
            <person name="Bidwell S."/>
            <person name="Bisseling T."/>
            <person name="Choisne N."/>
            <person name="Couloux A."/>
            <person name="Denny R."/>
            <person name="Deshpande S."/>
            <person name="Dai X."/>
            <person name="Doyle J.J."/>
            <person name="Dudez A.M."/>
            <person name="Farmer A.D."/>
            <person name="Fouteau S."/>
            <person name="Franken C."/>
            <person name="Gibelin C."/>
            <person name="Gish J."/>
            <person name="Goldstein S."/>
            <person name="Gonzalez A.J."/>
            <person name="Green P.J."/>
            <person name="Hallab A."/>
            <person name="Hartog M."/>
            <person name="Hua A."/>
            <person name="Humphray S.J."/>
            <person name="Jeong D.H."/>
            <person name="Jing Y."/>
            <person name="Jocker A."/>
            <person name="Kenton S.M."/>
            <person name="Kim D.J."/>
            <person name="Klee K."/>
            <person name="Lai H."/>
            <person name="Lang C."/>
            <person name="Lin S."/>
            <person name="Macmil S.L."/>
            <person name="Magdelenat G."/>
            <person name="Matthews L."/>
            <person name="McCorrison J."/>
            <person name="Monaghan E.L."/>
            <person name="Mun J.H."/>
            <person name="Najar F.Z."/>
            <person name="Nicholson C."/>
            <person name="Noirot C."/>
            <person name="O'Bleness M."/>
            <person name="Paule C.R."/>
            <person name="Poulain J."/>
            <person name="Prion F."/>
            <person name="Qin B."/>
            <person name="Qu C."/>
            <person name="Retzel E.F."/>
            <person name="Riddle C."/>
            <person name="Sallet E."/>
            <person name="Samain S."/>
            <person name="Samson N."/>
            <person name="Sanders I."/>
            <person name="Saurat O."/>
            <person name="Scarpelli C."/>
            <person name="Schiex T."/>
            <person name="Segurens B."/>
            <person name="Severin A.J."/>
            <person name="Sherrier D.J."/>
            <person name="Shi R."/>
            <person name="Sims S."/>
            <person name="Singer S.R."/>
            <person name="Sinharoy S."/>
            <person name="Sterck L."/>
            <person name="Viollet A."/>
            <person name="Wang B.B."/>
            <person name="Wang K."/>
            <person name="Wang M."/>
            <person name="Wang X."/>
            <person name="Warfsmann J."/>
            <person name="Weissenbach J."/>
            <person name="White D.D."/>
            <person name="White J.D."/>
            <person name="Wiley G.B."/>
            <person name="Wincker P."/>
            <person name="Xing Y."/>
            <person name="Yang L."/>
            <person name="Yao Z."/>
            <person name="Ying F."/>
            <person name="Zhai J."/>
            <person name="Zhou L."/>
            <person name="Zuber A."/>
            <person name="Denarie J."/>
            <person name="Dixon R.A."/>
            <person name="May G.D."/>
            <person name="Schwartz D.C."/>
            <person name="Rogers J."/>
            <person name="Quetier F."/>
            <person name="Town C.D."/>
            <person name="Roe B.A."/>
        </authorList>
    </citation>
    <scope>NUCLEOTIDE SEQUENCE [LARGE SCALE GENOMIC DNA]</scope>
    <source>
        <strain evidence="1">A17</strain>
        <strain evidence="2 3">cv. Jemalong A17</strain>
    </source>
</reference>
<sequence>MIFTSILFFILRFRRLCATLFVFLVSFKYLIDSNCPISFDPVQIQSMTLTSSTLQIRRHGYS</sequence>
<accession>G7KWD7</accession>
<dbReference type="PaxDb" id="3880-AES81547"/>
<keyword evidence="3" id="KW-1185">Reference proteome</keyword>
<evidence type="ECO:0000313" key="2">
    <source>
        <dbReference type="EnsemblPlants" id="AES81547"/>
    </source>
</evidence>
<organism evidence="1 3">
    <name type="scientific">Medicago truncatula</name>
    <name type="common">Barrel medic</name>
    <name type="synonym">Medicago tribuloides</name>
    <dbReference type="NCBI Taxonomy" id="3880"/>
    <lineage>
        <taxon>Eukaryota</taxon>
        <taxon>Viridiplantae</taxon>
        <taxon>Streptophyta</taxon>
        <taxon>Embryophyta</taxon>
        <taxon>Tracheophyta</taxon>
        <taxon>Spermatophyta</taxon>
        <taxon>Magnoliopsida</taxon>
        <taxon>eudicotyledons</taxon>
        <taxon>Gunneridae</taxon>
        <taxon>Pentapetalae</taxon>
        <taxon>rosids</taxon>
        <taxon>fabids</taxon>
        <taxon>Fabales</taxon>
        <taxon>Fabaceae</taxon>
        <taxon>Papilionoideae</taxon>
        <taxon>50 kb inversion clade</taxon>
        <taxon>NPAAA clade</taxon>
        <taxon>Hologalegina</taxon>
        <taxon>IRL clade</taxon>
        <taxon>Trifolieae</taxon>
        <taxon>Medicago</taxon>
    </lineage>
</organism>
<evidence type="ECO:0000313" key="1">
    <source>
        <dbReference type="EMBL" id="AES81547.1"/>
    </source>
</evidence>
<dbReference type="AlphaFoldDB" id="G7KWD7"/>
<reference evidence="2" key="3">
    <citation type="submission" date="2015-04" db="UniProtKB">
        <authorList>
            <consortium name="EnsemblPlants"/>
        </authorList>
    </citation>
    <scope>IDENTIFICATION</scope>
    <source>
        <strain evidence="2">cv. Jemalong A17</strain>
    </source>
</reference>
<reference evidence="1 3" key="2">
    <citation type="journal article" date="2014" name="BMC Genomics">
        <title>An improved genome release (version Mt4.0) for the model legume Medicago truncatula.</title>
        <authorList>
            <person name="Tang H."/>
            <person name="Krishnakumar V."/>
            <person name="Bidwell S."/>
            <person name="Rosen B."/>
            <person name="Chan A."/>
            <person name="Zhou S."/>
            <person name="Gentzbittel L."/>
            <person name="Childs K.L."/>
            <person name="Yandell M."/>
            <person name="Gundlach H."/>
            <person name="Mayer K.F."/>
            <person name="Schwartz D.C."/>
            <person name="Town C.D."/>
        </authorList>
    </citation>
    <scope>GENOME REANNOTATION</scope>
    <source>
        <strain evidence="2 3">cv. Jemalong A17</strain>
    </source>
</reference>
<evidence type="ECO:0000313" key="3">
    <source>
        <dbReference type="Proteomes" id="UP000002051"/>
    </source>
</evidence>
<name>G7KWD7_MEDTR</name>
<dbReference type="EnsemblPlants" id="AES81547">
    <property type="protein sequence ID" value="AES81547"/>
    <property type="gene ID" value="MTR_7g093970"/>
</dbReference>
<protein>
    <submittedName>
        <fullName evidence="1 2">Uncharacterized protein</fullName>
    </submittedName>
</protein>
<proteinExistence type="predicted"/>
<dbReference type="Proteomes" id="UP000002051">
    <property type="component" value="Unassembled WGS sequence"/>
</dbReference>
<dbReference type="EMBL" id="CM001223">
    <property type="protein sequence ID" value="AES81547.1"/>
    <property type="molecule type" value="Genomic_DNA"/>
</dbReference>
<dbReference type="HOGENOM" id="CLU_2907511_0_0_1"/>
<gene>
    <name evidence="1" type="ordered locus">MTR_7g093970</name>
</gene>